<dbReference type="EMBL" id="BLXT01008519">
    <property type="protein sequence ID" value="GFO49858.1"/>
    <property type="molecule type" value="Genomic_DNA"/>
</dbReference>
<evidence type="ECO:0000313" key="2">
    <source>
        <dbReference type="EMBL" id="GFO49858.1"/>
    </source>
</evidence>
<gene>
    <name evidence="2" type="ORF">PoB_007636300</name>
</gene>
<reference evidence="2 3" key="1">
    <citation type="journal article" date="2021" name="Elife">
        <title>Chloroplast acquisition without the gene transfer in kleptoplastic sea slugs, Plakobranchus ocellatus.</title>
        <authorList>
            <person name="Maeda T."/>
            <person name="Takahashi S."/>
            <person name="Yoshida T."/>
            <person name="Shimamura S."/>
            <person name="Takaki Y."/>
            <person name="Nagai Y."/>
            <person name="Toyoda A."/>
            <person name="Suzuki Y."/>
            <person name="Arimoto A."/>
            <person name="Ishii H."/>
            <person name="Satoh N."/>
            <person name="Nishiyama T."/>
            <person name="Hasebe M."/>
            <person name="Maruyama T."/>
            <person name="Minagawa J."/>
            <person name="Obokata J."/>
            <person name="Shigenobu S."/>
        </authorList>
    </citation>
    <scope>NUCLEOTIDE SEQUENCE [LARGE SCALE GENOMIC DNA]</scope>
</reference>
<sequence length="212" mass="24463">MREVLLRYQELLVKEKEANENRGEKKEDLLRKTEVILEEKEANENRGEKKEDLLTKTEVIVGEKEVIPFSTYDYRRIEDGEYPQCTYFDLECNQHKNHDDLRLSHVGPVARVWCWLLCVATPQQGDFRFSGRPSGQGADGGTRTHDRMVPADLRADSLATVPPMPRSSSNSQQRDPFRSRGGFASQRFDPHLCHFVMRAGFWGKKVVRFYGG</sequence>
<accession>A0AAV4DZU5</accession>
<proteinExistence type="predicted"/>
<keyword evidence="3" id="KW-1185">Reference proteome</keyword>
<evidence type="ECO:0000256" key="1">
    <source>
        <dbReference type="SAM" id="MobiDB-lite"/>
    </source>
</evidence>
<feature type="region of interest" description="Disordered" evidence="1">
    <location>
        <begin position="129"/>
        <end position="148"/>
    </location>
</feature>
<name>A0AAV4DZU5_9GAST</name>
<dbReference type="Proteomes" id="UP000735302">
    <property type="component" value="Unassembled WGS sequence"/>
</dbReference>
<dbReference type="AlphaFoldDB" id="A0AAV4DZU5"/>
<comment type="caution">
    <text evidence="2">The sequence shown here is derived from an EMBL/GenBank/DDBJ whole genome shotgun (WGS) entry which is preliminary data.</text>
</comment>
<evidence type="ECO:0000313" key="3">
    <source>
        <dbReference type="Proteomes" id="UP000735302"/>
    </source>
</evidence>
<protein>
    <submittedName>
        <fullName evidence="2">Uncharacterized protein</fullName>
    </submittedName>
</protein>
<feature type="region of interest" description="Disordered" evidence="1">
    <location>
        <begin position="157"/>
        <end position="181"/>
    </location>
</feature>
<organism evidence="2 3">
    <name type="scientific">Plakobranchus ocellatus</name>
    <dbReference type="NCBI Taxonomy" id="259542"/>
    <lineage>
        <taxon>Eukaryota</taxon>
        <taxon>Metazoa</taxon>
        <taxon>Spiralia</taxon>
        <taxon>Lophotrochozoa</taxon>
        <taxon>Mollusca</taxon>
        <taxon>Gastropoda</taxon>
        <taxon>Heterobranchia</taxon>
        <taxon>Euthyneura</taxon>
        <taxon>Panpulmonata</taxon>
        <taxon>Sacoglossa</taxon>
        <taxon>Placobranchoidea</taxon>
        <taxon>Plakobranchidae</taxon>
        <taxon>Plakobranchus</taxon>
    </lineage>
</organism>